<dbReference type="InterPro" id="IPR036097">
    <property type="entry name" value="HisK_dim/P_sf"/>
</dbReference>
<dbReference type="GO" id="GO:0005524">
    <property type="term" value="F:ATP binding"/>
    <property type="evidence" value="ECO:0007669"/>
    <property type="project" value="UniProtKB-KW"/>
</dbReference>
<dbReference type="FunFam" id="3.30.450.20:FF:000127">
    <property type="entry name" value="C4-dicarboxylate transport sensor protein"/>
    <property type="match status" value="1"/>
</dbReference>
<dbReference type="InterPro" id="IPR036890">
    <property type="entry name" value="HATPase_C_sf"/>
</dbReference>
<dbReference type="Gene3D" id="3.30.565.10">
    <property type="entry name" value="Histidine kinase-like ATPase, C-terminal domain"/>
    <property type="match status" value="1"/>
</dbReference>
<organism evidence="19 20">
    <name type="scientific">Desulfoprunum benzoelyticum</name>
    <dbReference type="NCBI Taxonomy" id="1506996"/>
    <lineage>
        <taxon>Bacteria</taxon>
        <taxon>Pseudomonadati</taxon>
        <taxon>Thermodesulfobacteriota</taxon>
        <taxon>Desulfobulbia</taxon>
        <taxon>Desulfobulbales</taxon>
        <taxon>Desulfobulbaceae</taxon>
        <taxon>Desulfoprunum</taxon>
    </lineage>
</organism>
<keyword evidence="10 19" id="KW-0418">Kinase</keyword>
<keyword evidence="8 17" id="KW-0812">Transmembrane</keyword>
<dbReference type="SUPFAM" id="SSF47384">
    <property type="entry name" value="Homodimeric domain of signal transducing histidine kinase"/>
    <property type="match status" value="1"/>
</dbReference>
<dbReference type="PROSITE" id="PS50109">
    <property type="entry name" value="HIS_KIN"/>
    <property type="match status" value="1"/>
</dbReference>
<evidence type="ECO:0000313" key="19">
    <source>
        <dbReference type="EMBL" id="MBB5346529.1"/>
    </source>
</evidence>
<dbReference type="AlphaFoldDB" id="A0A840UYK9"/>
<feature type="transmembrane region" description="Helical" evidence="17">
    <location>
        <begin position="312"/>
        <end position="333"/>
    </location>
</feature>
<keyword evidence="20" id="KW-1185">Reference proteome</keyword>
<feature type="domain" description="Histidine kinase" evidence="18">
    <location>
        <begin position="415"/>
        <end position="626"/>
    </location>
</feature>
<dbReference type="SUPFAM" id="SSF103190">
    <property type="entry name" value="Sensory domain-like"/>
    <property type="match status" value="1"/>
</dbReference>
<evidence type="ECO:0000256" key="1">
    <source>
        <dbReference type="ARBA" id="ARBA00000085"/>
    </source>
</evidence>
<dbReference type="PRINTS" id="PR00344">
    <property type="entry name" value="BCTRLSENSOR"/>
</dbReference>
<evidence type="ECO:0000313" key="20">
    <source>
        <dbReference type="Proteomes" id="UP000539642"/>
    </source>
</evidence>
<keyword evidence="14 17" id="KW-0472">Membrane</keyword>
<dbReference type="InterPro" id="IPR003594">
    <property type="entry name" value="HATPase_dom"/>
</dbReference>
<name>A0A840UYK9_9BACT</name>
<dbReference type="InterPro" id="IPR003661">
    <property type="entry name" value="HisK_dim/P_dom"/>
</dbReference>
<dbReference type="InterPro" id="IPR017055">
    <property type="entry name" value="Sig_transdc_His_kinase_DctB"/>
</dbReference>
<evidence type="ECO:0000256" key="8">
    <source>
        <dbReference type="ARBA" id="ARBA00022692"/>
    </source>
</evidence>
<dbReference type="GO" id="GO:0005886">
    <property type="term" value="C:plasma membrane"/>
    <property type="evidence" value="ECO:0007669"/>
    <property type="project" value="UniProtKB-SubCell"/>
</dbReference>
<evidence type="ECO:0000256" key="14">
    <source>
        <dbReference type="ARBA" id="ARBA00023136"/>
    </source>
</evidence>
<dbReference type="Proteomes" id="UP000539642">
    <property type="component" value="Unassembled WGS sequence"/>
</dbReference>
<dbReference type="PANTHER" id="PTHR43065">
    <property type="entry name" value="SENSOR HISTIDINE KINASE"/>
    <property type="match status" value="1"/>
</dbReference>
<comment type="catalytic activity">
    <reaction evidence="1">
        <text>ATP + protein L-histidine = ADP + protein N-phospho-L-histidine.</text>
        <dbReference type="EC" id="2.7.13.3"/>
    </reaction>
</comment>
<evidence type="ECO:0000256" key="16">
    <source>
        <dbReference type="SAM" id="Coils"/>
    </source>
</evidence>
<evidence type="ECO:0000256" key="6">
    <source>
        <dbReference type="ARBA" id="ARBA00022553"/>
    </source>
</evidence>
<keyword evidence="4" id="KW-1003">Cell membrane</keyword>
<evidence type="ECO:0000256" key="9">
    <source>
        <dbReference type="ARBA" id="ARBA00022741"/>
    </source>
</evidence>
<dbReference type="SMART" id="SM00387">
    <property type="entry name" value="HATPase_c"/>
    <property type="match status" value="1"/>
</dbReference>
<evidence type="ECO:0000256" key="13">
    <source>
        <dbReference type="ARBA" id="ARBA00023012"/>
    </source>
</evidence>
<dbReference type="PANTHER" id="PTHR43065:SF46">
    <property type="entry name" value="C4-DICARBOXYLATE TRANSPORT SENSOR PROTEIN DCTB"/>
    <property type="match status" value="1"/>
</dbReference>
<evidence type="ECO:0000256" key="3">
    <source>
        <dbReference type="ARBA" id="ARBA00012438"/>
    </source>
</evidence>
<dbReference type="Pfam" id="PF02743">
    <property type="entry name" value="dCache_1"/>
    <property type="match status" value="1"/>
</dbReference>
<feature type="coiled-coil region" evidence="16">
    <location>
        <begin position="340"/>
        <end position="371"/>
    </location>
</feature>
<evidence type="ECO:0000256" key="2">
    <source>
        <dbReference type="ARBA" id="ARBA00004429"/>
    </source>
</evidence>
<keyword evidence="12 17" id="KW-1133">Transmembrane helix</keyword>
<accession>A0A840UYK9</accession>
<dbReference type="RefSeq" id="WP_183347454.1">
    <property type="nucleotide sequence ID" value="NZ_JACHEO010000001.1"/>
</dbReference>
<dbReference type="Gene3D" id="3.30.450.20">
    <property type="entry name" value="PAS domain"/>
    <property type="match status" value="2"/>
</dbReference>
<dbReference type="GO" id="GO:0000155">
    <property type="term" value="F:phosphorelay sensor kinase activity"/>
    <property type="evidence" value="ECO:0007669"/>
    <property type="project" value="InterPro"/>
</dbReference>
<feature type="transmembrane region" description="Helical" evidence="17">
    <location>
        <begin position="19"/>
        <end position="40"/>
    </location>
</feature>
<keyword evidence="13" id="KW-0902">Two-component regulatory system</keyword>
<dbReference type="Gene3D" id="6.10.250.3020">
    <property type="match status" value="1"/>
</dbReference>
<dbReference type="InterPro" id="IPR005467">
    <property type="entry name" value="His_kinase_dom"/>
</dbReference>
<dbReference type="PIRSF" id="PIRSF036431">
    <property type="entry name" value="STHK_DctB"/>
    <property type="match status" value="1"/>
</dbReference>
<evidence type="ECO:0000256" key="17">
    <source>
        <dbReference type="SAM" id="Phobius"/>
    </source>
</evidence>
<keyword evidence="6" id="KW-0597">Phosphoprotein</keyword>
<dbReference type="InterPro" id="IPR004358">
    <property type="entry name" value="Sig_transdc_His_kin-like_C"/>
</dbReference>
<evidence type="ECO:0000256" key="12">
    <source>
        <dbReference type="ARBA" id="ARBA00022989"/>
    </source>
</evidence>
<reference evidence="19 20" key="1">
    <citation type="submission" date="2020-08" db="EMBL/GenBank/DDBJ databases">
        <title>Genomic Encyclopedia of Type Strains, Phase IV (KMG-IV): sequencing the most valuable type-strain genomes for metagenomic binning, comparative biology and taxonomic classification.</title>
        <authorList>
            <person name="Goeker M."/>
        </authorList>
    </citation>
    <scope>NUCLEOTIDE SEQUENCE [LARGE SCALE GENOMIC DNA]</scope>
    <source>
        <strain evidence="19 20">DSM 28570</strain>
    </source>
</reference>
<dbReference type="Pfam" id="PF02518">
    <property type="entry name" value="HATPase_c"/>
    <property type="match status" value="1"/>
</dbReference>
<proteinExistence type="predicted"/>
<sequence length="626" mass="70888">MAQAVTTDTKPGVKGISPWQWSIVKGAVLFILFLGGVVYLTSRWTYTQGFEKLVDQGKVKLELYITYLSGVLEKYESLPELLATDRLLVATLQDPSDYHRIETLNRYLEAINSISDTADIYLMDKNGLTIAASNWKDENPFIGNNFSYRPYFQEAMQGRLGRYFALGTTSSKRGYYFAFPVRDKARILGVVTVKVNIDTVERNWAHRDESYLISDPDGVIFITSTPEWRYRTFEPLEPEVQNKIIASKRYPNTRFEALSSEQGVIADSRQIIRLTPPQESEPKTYLRQFHFMPEAQWNVNILTDIQNLRRDILINNILVCSGLFLAFFLLLLFSQRQHRLRELNRFEETARRNLEEANEQLETRVLDRTRELTETNLLLRKEIADRQRTEVALKKTRSELIHAAKLAALGQMSAGINHEFNQPLAAIRSYAENGCRLLDKGRLADTRWNLQQIGELTERMAQIGAQLKLFSRKSSGQMTVVPVHGVIDGALEIVGPAIKKSGVTVQVKIVPEDLRVKANNVLLQQVLVNVISNGIQAMEGCQEKKIAIEVKLQSDLVAIVINDCGVGITPEHLPHIFEPFYTTKKSGQGLGLGLTISDRILLDMNGKITAVNTQRGARFTITLEKA</sequence>
<keyword evidence="16" id="KW-0175">Coiled coil</keyword>
<evidence type="ECO:0000256" key="11">
    <source>
        <dbReference type="ARBA" id="ARBA00022840"/>
    </source>
</evidence>
<keyword evidence="11" id="KW-0067">ATP-binding</keyword>
<evidence type="ECO:0000256" key="4">
    <source>
        <dbReference type="ARBA" id="ARBA00022475"/>
    </source>
</evidence>
<dbReference type="SMART" id="SM00388">
    <property type="entry name" value="HisKA"/>
    <property type="match status" value="1"/>
</dbReference>
<dbReference type="InterPro" id="IPR029151">
    <property type="entry name" value="Sensor-like_sf"/>
</dbReference>
<dbReference type="EC" id="2.7.13.3" evidence="3"/>
<dbReference type="InterPro" id="IPR033479">
    <property type="entry name" value="dCache_1"/>
</dbReference>
<comment type="subcellular location">
    <subcellularLocation>
        <location evidence="2">Cell inner membrane</location>
        <topology evidence="2">Multi-pass membrane protein</topology>
    </subcellularLocation>
</comment>
<dbReference type="CDD" id="cd12914">
    <property type="entry name" value="PDC1_DGC_like"/>
    <property type="match status" value="1"/>
</dbReference>
<keyword evidence="9" id="KW-0547">Nucleotide-binding</keyword>
<protein>
    <recommendedName>
        <fullName evidence="15">C4-dicarboxylate transport sensor protein DctB</fullName>
        <ecNumber evidence="3">2.7.13.3</ecNumber>
    </recommendedName>
</protein>
<evidence type="ECO:0000256" key="5">
    <source>
        <dbReference type="ARBA" id="ARBA00022519"/>
    </source>
</evidence>
<dbReference type="SUPFAM" id="SSF55874">
    <property type="entry name" value="ATPase domain of HSP90 chaperone/DNA topoisomerase II/histidine kinase"/>
    <property type="match status" value="1"/>
</dbReference>
<evidence type="ECO:0000256" key="10">
    <source>
        <dbReference type="ARBA" id="ARBA00022777"/>
    </source>
</evidence>
<evidence type="ECO:0000256" key="7">
    <source>
        <dbReference type="ARBA" id="ARBA00022679"/>
    </source>
</evidence>
<evidence type="ECO:0000256" key="15">
    <source>
        <dbReference type="ARBA" id="ARBA00073143"/>
    </source>
</evidence>
<dbReference type="CDD" id="cd00082">
    <property type="entry name" value="HisKA"/>
    <property type="match status" value="1"/>
</dbReference>
<keyword evidence="5" id="KW-0997">Cell inner membrane</keyword>
<gene>
    <name evidence="19" type="ORF">HNQ81_000236</name>
</gene>
<dbReference type="Gene3D" id="1.10.287.130">
    <property type="match status" value="1"/>
</dbReference>
<dbReference type="Pfam" id="PF00512">
    <property type="entry name" value="HisKA"/>
    <property type="match status" value="1"/>
</dbReference>
<dbReference type="EMBL" id="JACHEO010000001">
    <property type="protein sequence ID" value="MBB5346529.1"/>
    <property type="molecule type" value="Genomic_DNA"/>
</dbReference>
<evidence type="ECO:0000259" key="18">
    <source>
        <dbReference type="PROSITE" id="PS50109"/>
    </source>
</evidence>
<dbReference type="FunFam" id="1.10.287.130:FF:000049">
    <property type="entry name" value="C4-dicarboxylate transport sensor protein DctB"/>
    <property type="match status" value="1"/>
</dbReference>
<keyword evidence="7 19" id="KW-0808">Transferase</keyword>
<comment type="caution">
    <text evidence="19">The sequence shown here is derived from an EMBL/GenBank/DDBJ whole genome shotgun (WGS) entry which is preliminary data.</text>
</comment>